<gene>
    <name evidence="1" type="ORF">UNLARM2_0575</name>
</gene>
<dbReference type="Pfam" id="PF13207">
    <property type="entry name" value="AAA_17"/>
    <property type="match status" value="1"/>
</dbReference>
<dbReference type="PANTHER" id="PTHR41930">
    <property type="entry name" value="UPF0200 PROTEIN MJ1399"/>
    <property type="match status" value="1"/>
</dbReference>
<dbReference type="EMBL" id="GG697240">
    <property type="protein sequence ID" value="EET90134.1"/>
    <property type="molecule type" value="Genomic_DNA"/>
</dbReference>
<dbReference type="Gene3D" id="3.40.50.300">
    <property type="entry name" value="P-loop containing nucleotide triphosphate hydrolases"/>
    <property type="match status" value="1"/>
</dbReference>
<dbReference type="InterPro" id="IPR027417">
    <property type="entry name" value="P-loop_NTPase"/>
</dbReference>
<name>C7DHN2_MICA2</name>
<dbReference type="PRINTS" id="PR00364">
    <property type="entry name" value="DISEASERSIST"/>
</dbReference>
<proteinExistence type="predicted"/>
<protein>
    <recommendedName>
        <fullName evidence="3">Dephospho-CoA kinase</fullName>
    </recommendedName>
</protein>
<sequence>MIIGLTGMPGSGKTTIAKYLKEKYGFSLVSMSDAVKEKMKSESVEINNDSLRSFSQGLRDKFGMDIAARLTTDYIKHRTDNICIDGIRGPDEIRYFKEHMDGRFYVIGLVSESETRYERLMDRGRADDPHTVEGLKERDQKEIRFGIPEALKIVDFAVSNTTSIEELEKKIDSIINSIKG</sequence>
<dbReference type="Proteomes" id="UP000332487">
    <property type="component" value="Unassembled WGS sequence"/>
</dbReference>
<reference evidence="1 2" key="2">
    <citation type="journal article" date="2010" name="Proc. Natl. Acad. Sci. U.S.A.">
        <title>Enigmatic, ultrasmall, uncultivated Archaea.</title>
        <authorList>
            <person name="Baker B.J."/>
            <person name="Comolli L.R."/>
            <person name="Dick G.J."/>
            <person name="Hauser L.J."/>
            <person name="Hyatt D."/>
            <person name="Dill B.D."/>
            <person name="Land M.L."/>
            <person name="Verberkmoes N.C."/>
            <person name="Hettich R.L."/>
            <person name="Banfield J.F."/>
        </authorList>
    </citation>
    <scope>NUCLEOTIDE SEQUENCE [LARGE SCALE GENOMIC DNA]</scope>
    <source>
        <strain evidence="1">ARMAN-2</strain>
    </source>
</reference>
<keyword evidence="2" id="KW-1185">Reference proteome</keyword>
<evidence type="ECO:0000313" key="1">
    <source>
        <dbReference type="EMBL" id="EET90134.1"/>
    </source>
</evidence>
<evidence type="ECO:0000313" key="2">
    <source>
        <dbReference type="Proteomes" id="UP000332487"/>
    </source>
</evidence>
<evidence type="ECO:0008006" key="3">
    <source>
        <dbReference type="Google" id="ProtNLM"/>
    </source>
</evidence>
<dbReference type="AlphaFoldDB" id="C7DHN2"/>
<dbReference type="SUPFAM" id="SSF52540">
    <property type="entry name" value="P-loop containing nucleoside triphosphate hydrolases"/>
    <property type="match status" value="1"/>
</dbReference>
<reference evidence="1 2" key="1">
    <citation type="journal article" date="2009" name="Genome Biol.">
        <title>Community-wide analysis of microbial genome sequence signatures.</title>
        <authorList>
            <person name="Dick G.J."/>
            <person name="Andersson A.F."/>
            <person name="Baker B.J."/>
            <person name="Simmons S.L."/>
            <person name="Thomas B.C."/>
            <person name="Yelton A.P."/>
            <person name="Banfield J.F."/>
        </authorList>
    </citation>
    <scope>NUCLEOTIDE SEQUENCE [LARGE SCALE GENOMIC DNA]</scope>
    <source>
        <strain evidence="1">ARMAN-2</strain>
    </source>
</reference>
<dbReference type="PANTHER" id="PTHR41930:SF1">
    <property type="entry name" value="DEPHOSPHO-COA KINASE"/>
    <property type="match status" value="1"/>
</dbReference>
<accession>C7DHN2</accession>
<organism evidence="1 2">
    <name type="scientific">Candidatus Micrarchaeum acidiphilum ARMAN-2</name>
    <dbReference type="NCBI Taxonomy" id="425595"/>
    <lineage>
        <taxon>Archaea</taxon>
        <taxon>Candidatus Micrarchaeota</taxon>
        <taxon>Candidatus Micrarchaeia</taxon>
        <taxon>Candidatus Micrarchaeales</taxon>
        <taxon>Candidatus Micrarchaeaceae</taxon>
        <taxon>Candidatus Micrarchaeum</taxon>
    </lineage>
</organism>